<evidence type="ECO:0000313" key="3">
    <source>
        <dbReference type="Proteomes" id="UP000019131"/>
    </source>
</evidence>
<accession>W4UTD8</accession>
<keyword evidence="2" id="KW-0675">Receptor</keyword>
<keyword evidence="3" id="KW-1185">Reference proteome</keyword>
<sequence length="105" mass="11530">MNRKFIYIGCTVFAMSLLHAGGLQAQENNKDSLVNVAFGTVAQEDLTYAISTVNTSELTKKVNSSNSLVGLEGLIGGYNGNIWDKEHLSWWTGYPVVQATYALRK</sequence>
<proteinExistence type="predicted"/>
<evidence type="ECO:0000313" key="2">
    <source>
        <dbReference type="EMBL" id="GAE84067.1"/>
    </source>
</evidence>
<dbReference type="STRING" id="1445607.JCM10512_2382"/>
<evidence type="ECO:0000256" key="1">
    <source>
        <dbReference type="SAM" id="SignalP"/>
    </source>
</evidence>
<name>W4UTD8_9BACE</name>
<protein>
    <submittedName>
        <fullName evidence="2">TonB-dependent receptor</fullName>
    </submittedName>
</protein>
<keyword evidence="1" id="KW-0732">Signal</keyword>
<feature type="chain" id="PRO_5004851484" evidence="1">
    <location>
        <begin position="26"/>
        <end position="105"/>
    </location>
</feature>
<dbReference type="Proteomes" id="UP000019131">
    <property type="component" value="Unassembled WGS sequence"/>
</dbReference>
<gene>
    <name evidence="2" type="ORF">JCM10512_2382</name>
</gene>
<comment type="caution">
    <text evidence="2">The sequence shown here is derived from an EMBL/GenBank/DDBJ whole genome shotgun (WGS) entry which is preliminary data.</text>
</comment>
<dbReference type="EMBL" id="BAIV01000013">
    <property type="protein sequence ID" value="GAE84067.1"/>
    <property type="molecule type" value="Genomic_DNA"/>
</dbReference>
<dbReference type="AlphaFoldDB" id="W4UTD8"/>
<organism evidence="2 3">
    <name type="scientific">Bacteroides reticulotermitis JCM 10512</name>
    <dbReference type="NCBI Taxonomy" id="1445607"/>
    <lineage>
        <taxon>Bacteria</taxon>
        <taxon>Pseudomonadati</taxon>
        <taxon>Bacteroidota</taxon>
        <taxon>Bacteroidia</taxon>
        <taxon>Bacteroidales</taxon>
        <taxon>Bacteroidaceae</taxon>
        <taxon>Bacteroides</taxon>
    </lineage>
</organism>
<reference evidence="2 3" key="1">
    <citation type="journal article" date="2014" name="Genome Announc.">
        <title>Draft Genome Sequence of Bacteroides reticulotermitis Strain JCM 10512T, Isolated from the Gut of a Termite.</title>
        <authorList>
            <person name="Yuki M."/>
            <person name="Oshima K."/>
            <person name="Suda W."/>
            <person name="Sakamoto M."/>
            <person name="Iida T."/>
            <person name="Hattori M."/>
            <person name="Ohkuma M."/>
        </authorList>
    </citation>
    <scope>NUCLEOTIDE SEQUENCE [LARGE SCALE GENOMIC DNA]</scope>
    <source>
        <strain evidence="2 3">JCM 10512</strain>
    </source>
</reference>
<feature type="signal peptide" evidence="1">
    <location>
        <begin position="1"/>
        <end position="25"/>
    </location>
</feature>